<keyword evidence="3" id="KW-0378">Hydrolase</keyword>
<keyword evidence="4" id="KW-1185">Reference proteome</keyword>
<comment type="caution">
    <text evidence="3">The sequence shown here is derived from an EMBL/GenBank/DDBJ whole genome shotgun (WGS) entry which is preliminary data.</text>
</comment>
<dbReference type="EMBL" id="WUBI01000004">
    <property type="protein sequence ID" value="MWV46358.1"/>
    <property type="molecule type" value="Genomic_DNA"/>
</dbReference>
<dbReference type="GO" id="GO:0005975">
    <property type="term" value="P:carbohydrate metabolic process"/>
    <property type="evidence" value="ECO:0007669"/>
    <property type="project" value="InterPro"/>
</dbReference>
<evidence type="ECO:0000313" key="3">
    <source>
        <dbReference type="EMBL" id="MWV46358.1"/>
    </source>
</evidence>
<dbReference type="PANTHER" id="PTHR46066:SF2">
    <property type="entry name" value="CHITINASE DOMAIN-CONTAINING PROTEIN 1"/>
    <property type="match status" value="1"/>
</dbReference>
<dbReference type="GO" id="GO:0016787">
    <property type="term" value="F:hydrolase activity"/>
    <property type="evidence" value="ECO:0007669"/>
    <property type="project" value="UniProtKB-KW"/>
</dbReference>
<keyword evidence="1" id="KW-0812">Transmembrane</keyword>
<protein>
    <submittedName>
        <fullName evidence="3">Glycosyl hydrolase</fullName>
    </submittedName>
</protein>
<dbReference type="AlphaFoldDB" id="A0A7X3LK96"/>
<sequence>MQTNKWLVVLSITIISAITAIYMGVKEQFHLDETRPVAPLQKELSSWVVDWQWKSGLEDFRRMSSGLGSLQLFAVYFDEADVLYMTEDMKKAFPSMLQAAQDASISKVYLTLVNDRYLQDGTEVQKDPDLLTRLLGSEAARSKHIGEILSLMSQYHIQGVEIDYEKVKDSDWSKVTAFYKELYEALHQQGKSLRIVLESRAPIEQLDLPTGPEYVMMAYNLYGTHSDPGPKADYTFLDKLARRMNHLPGDNVIAISAGGFDWSGQGKVTAVTEKRAVELALQAVASPERDTASGSLHFEYVDDKGEKHTVWYADDSTLIGWLDTLRRDGYGKAAIWRLGELSENSLAKLKSWHEDH</sequence>
<gene>
    <name evidence="3" type="ORF">GRF59_22395</name>
</gene>
<evidence type="ECO:0000259" key="2">
    <source>
        <dbReference type="Pfam" id="PF00704"/>
    </source>
</evidence>
<organism evidence="3 4">
    <name type="scientific">Paenibacillus dendrobii</name>
    <dbReference type="NCBI Taxonomy" id="2691084"/>
    <lineage>
        <taxon>Bacteria</taxon>
        <taxon>Bacillati</taxon>
        <taxon>Bacillota</taxon>
        <taxon>Bacilli</taxon>
        <taxon>Bacillales</taxon>
        <taxon>Paenibacillaceae</taxon>
        <taxon>Paenibacillus</taxon>
    </lineage>
</organism>
<keyword evidence="1" id="KW-1133">Transmembrane helix</keyword>
<feature type="transmembrane region" description="Helical" evidence="1">
    <location>
        <begin position="6"/>
        <end position="25"/>
    </location>
</feature>
<dbReference type="SUPFAM" id="SSF51445">
    <property type="entry name" value="(Trans)glycosidases"/>
    <property type="match status" value="1"/>
</dbReference>
<evidence type="ECO:0000313" key="4">
    <source>
        <dbReference type="Proteomes" id="UP000460318"/>
    </source>
</evidence>
<reference evidence="3 4" key="1">
    <citation type="submission" date="2019-12" db="EMBL/GenBank/DDBJ databases">
        <title>Paenibacillus sp. nov., an endophytic bacterium isolated from the stem of Dendrobium.</title>
        <authorList>
            <person name="Zhao R."/>
        </authorList>
    </citation>
    <scope>NUCLEOTIDE SEQUENCE [LARGE SCALE GENOMIC DNA]</scope>
    <source>
        <strain evidence="3 4">HJL G12</strain>
    </source>
</reference>
<dbReference type="Gene3D" id="3.10.50.10">
    <property type="match status" value="1"/>
</dbReference>
<feature type="domain" description="GH18" evidence="2">
    <location>
        <begin position="132"/>
        <end position="339"/>
    </location>
</feature>
<dbReference type="InterPro" id="IPR029070">
    <property type="entry name" value="Chitinase_insertion_sf"/>
</dbReference>
<name>A0A7X3LK96_9BACL</name>
<dbReference type="Pfam" id="PF00704">
    <property type="entry name" value="Glyco_hydro_18"/>
    <property type="match status" value="1"/>
</dbReference>
<dbReference type="Gene3D" id="3.20.20.80">
    <property type="entry name" value="Glycosidases"/>
    <property type="match status" value="1"/>
</dbReference>
<dbReference type="Proteomes" id="UP000460318">
    <property type="component" value="Unassembled WGS sequence"/>
</dbReference>
<proteinExistence type="predicted"/>
<dbReference type="InterPro" id="IPR001223">
    <property type="entry name" value="Glyco_hydro18_cat"/>
</dbReference>
<keyword evidence="1" id="KW-0472">Membrane</keyword>
<dbReference type="InterPro" id="IPR017853">
    <property type="entry name" value="GH"/>
</dbReference>
<evidence type="ECO:0000256" key="1">
    <source>
        <dbReference type="SAM" id="Phobius"/>
    </source>
</evidence>
<dbReference type="PANTHER" id="PTHR46066">
    <property type="entry name" value="CHITINASE DOMAIN-CONTAINING PROTEIN 1 FAMILY MEMBER"/>
    <property type="match status" value="1"/>
</dbReference>
<accession>A0A7X3LK96</accession>